<evidence type="ECO:0000313" key="1">
    <source>
        <dbReference type="EMBL" id="OCH91374.1"/>
    </source>
</evidence>
<reference evidence="1 2" key="1">
    <citation type="submission" date="2016-07" db="EMBL/GenBank/DDBJ databases">
        <title>Draft genome of the white-rot fungus Obba rivulosa 3A-2.</title>
        <authorList>
            <consortium name="DOE Joint Genome Institute"/>
            <person name="Miettinen O."/>
            <person name="Riley R."/>
            <person name="Acob R."/>
            <person name="Barry K."/>
            <person name="Cullen D."/>
            <person name="De Vries R."/>
            <person name="Hainaut M."/>
            <person name="Hatakka A."/>
            <person name="Henrissat B."/>
            <person name="Hilden K."/>
            <person name="Kuo R."/>
            <person name="Labutti K."/>
            <person name="Lipzen A."/>
            <person name="Makela M.R."/>
            <person name="Sandor L."/>
            <person name="Spatafora J.W."/>
            <person name="Grigoriev I.V."/>
            <person name="Hibbett D.S."/>
        </authorList>
    </citation>
    <scope>NUCLEOTIDE SEQUENCE [LARGE SCALE GENOMIC DNA]</scope>
    <source>
        <strain evidence="1 2">3A-2</strain>
    </source>
</reference>
<accession>A0A8E2DMR8</accession>
<dbReference type="Proteomes" id="UP000250043">
    <property type="component" value="Unassembled WGS sequence"/>
</dbReference>
<protein>
    <submittedName>
        <fullName evidence="1">Uncharacterized protein</fullName>
    </submittedName>
</protein>
<sequence length="182" mass="19499">MGGASSVIPLPNPPSFCHAQTDRFPLGSVCHPVTPYHIDPEQPDPSYPVPCDGKIPSNIQSEIMRNLPNHARRLSMRAPRTASCTSMRVHLPDVMLHRPARAASPAGSTSASIPISASVRLIAKGLRAQLTCGTELALMKLYPVLSDASNDPPASALCILPIVHRWHLVPDPNSISPRAATQ</sequence>
<gene>
    <name evidence="1" type="ORF">OBBRIDRAFT_526903</name>
</gene>
<proteinExistence type="predicted"/>
<dbReference type="AlphaFoldDB" id="A0A8E2DMR8"/>
<dbReference type="EMBL" id="KV722386">
    <property type="protein sequence ID" value="OCH91374.1"/>
    <property type="molecule type" value="Genomic_DNA"/>
</dbReference>
<keyword evidence="2" id="KW-1185">Reference proteome</keyword>
<evidence type="ECO:0000313" key="2">
    <source>
        <dbReference type="Proteomes" id="UP000250043"/>
    </source>
</evidence>
<name>A0A8E2DMR8_9APHY</name>
<organism evidence="1 2">
    <name type="scientific">Obba rivulosa</name>
    <dbReference type="NCBI Taxonomy" id="1052685"/>
    <lineage>
        <taxon>Eukaryota</taxon>
        <taxon>Fungi</taxon>
        <taxon>Dikarya</taxon>
        <taxon>Basidiomycota</taxon>
        <taxon>Agaricomycotina</taxon>
        <taxon>Agaricomycetes</taxon>
        <taxon>Polyporales</taxon>
        <taxon>Gelatoporiaceae</taxon>
        <taxon>Obba</taxon>
    </lineage>
</organism>